<evidence type="ECO:0000313" key="2">
    <source>
        <dbReference type="EMBL" id="KAA0049026.1"/>
    </source>
</evidence>
<name>A0A5D3D243_CUCMM</name>
<feature type="compositionally biased region" description="Basic and acidic residues" evidence="1">
    <location>
        <begin position="1"/>
        <end position="10"/>
    </location>
</feature>
<comment type="caution">
    <text evidence="3">The sequence shown here is derived from an EMBL/GenBank/DDBJ whole genome shotgun (WGS) entry which is preliminary data.</text>
</comment>
<sequence length="77" mass="8376">MRGRALKLENDDGDNGDCSVSHDSGRNSSGDGASKGAGGEVHVIDFEWRNAFYWSRGRAMEALKFGGRILMEVSRKG</sequence>
<dbReference type="Proteomes" id="UP000321947">
    <property type="component" value="Unassembled WGS sequence"/>
</dbReference>
<protein>
    <submittedName>
        <fullName evidence="3">Uncharacterized protein</fullName>
    </submittedName>
</protein>
<feature type="region of interest" description="Disordered" evidence="1">
    <location>
        <begin position="1"/>
        <end position="38"/>
    </location>
</feature>
<dbReference type="EMBL" id="SSTE01012362">
    <property type="protein sequence ID" value="KAA0049026.1"/>
    <property type="molecule type" value="Genomic_DNA"/>
</dbReference>
<evidence type="ECO:0000313" key="5">
    <source>
        <dbReference type="Proteomes" id="UP000321947"/>
    </source>
</evidence>
<evidence type="ECO:0000313" key="4">
    <source>
        <dbReference type="Proteomes" id="UP000321393"/>
    </source>
</evidence>
<reference evidence="4 5" key="1">
    <citation type="submission" date="2019-08" db="EMBL/GenBank/DDBJ databases">
        <title>Draft genome sequences of two oriental melons (Cucumis melo L. var makuwa).</title>
        <authorList>
            <person name="Kwon S.-Y."/>
        </authorList>
    </citation>
    <scope>NUCLEOTIDE SEQUENCE [LARGE SCALE GENOMIC DNA]</scope>
    <source>
        <strain evidence="5">cv. Chang Bougi</strain>
        <strain evidence="4">cv. SW 3</strain>
        <tissue evidence="3">Leaf</tissue>
    </source>
</reference>
<evidence type="ECO:0000256" key="1">
    <source>
        <dbReference type="SAM" id="MobiDB-lite"/>
    </source>
</evidence>
<evidence type="ECO:0000313" key="3">
    <source>
        <dbReference type="EMBL" id="TYK17538.1"/>
    </source>
</evidence>
<dbReference type="EMBL" id="SSTD01008130">
    <property type="protein sequence ID" value="TYK17538.1"/>
    <property type="molecule type" value="Genomic_DNA"/>
</dbReference>
<gene>
    <name evidence="3" type="ORF">E5676_scaffold434G004070</name>
    <name evidence="2" type="ORF">E6C27_scaffold171G002520</name>
</gene>
<organism evidence="3 5">
    <name type="scientific">Cucumis melo var. makuwa</name>
    <name type="common">Oriental melon</name>
    <dbReference type="NCBI Taxonomy" id="1194695"/>
    <lineage>
        <taxon>Eukaryota</taxon>
        <taxon>Viridiplantae</taxon>
        <taxon>Streptophyta</taxon>
        <taxon>Embryophyta</taxon>
        <taxon>Tracheophyta</taxon>
        <taxon>Spermatophyta</taxon>
        <taxon>Magnoliopsida</taxon>
        <taxon>eudicotyledons</taxon>
        <taxon>Gunneridae</taxon>
        <taxon>Pentapetalae</taxon>
        <taxon>rosids</taxon>
        <taxon>fabids</taxon>
        <taxon>Cucurbitales</taxon>
        <taxon>Cucurbitaceae</taxon>
        <taxon>Benincaseae</taxon>
        <taxon>Cucumis</taxon>
    </lineage>
</organism>
<dbReference type="AlphaFoldDB" id="A0A5D3D243"/>
<proteinExistence type="predicted"/>
<dbReference type="Proteomes" id="UP000321393">
    <property type="component" value="Unassembled WGS sequence"/>
</dbReference>
<accession>A0A5D3D243</accession>